<accession>A0AAE0VT95</accession>
<organism evidence="8 9">
    <name type="scientific">Potamilus streckersoni</name>
    <dbReference type="NCBI Taxonomy" id="2493646"/>
    <lineage>
        <taxon>Eukaryota</taxon>
        <taxon>Metazoa</taxon>
        <taxon>Spiralia</taxon>
        <taxon>Lophotrochozoa</taxon>
        <taxon>Mollusca</taxon>
        <taxon>Bivalvia</taxon>
        <taxon>Autobranchia</taxon>
        <taxon>Heteroconchia</taxon>
        <taxon>Palaeoheterodonta</taxon>
        <taxon>Unionida</taxon>
        <taxon>Unionoidea</taxon>
        <taxon>Unionidae</taxon>
        <taxon>Ambleminae</taxon>
        <taxon>Lampsilini</taxon>
        <taxon>Potamilus</taxon>
    </lineage>
</organism>
<dbReference type="GO" id="GO:0006446">
    <property type="term" value="P:regulation of translational initiation"/>
    <property type="evidence" value="ECO:0007669"/>
    <property type="project" value="TreeGrafter"/>
</dbReference>
<dbReference type="InterPro" id="IPR036956">
    <property type="entry name" value="Impact_N_sf"/>
</dbReference>
<dbReference type="SUPFAM" id="SSF54211">
    <property type="entry name" value="Ribosomal protein S5 domain 2-like"/>
    <property type="match status" value="1"/>
</dbReference>
<dbReference type="Gene3D" id="3.30.230.30">
    <property type="entry name" value="Impact, N-terminal domain"/>
    <property type="match status" value="1"/>
</dbReference>
<dbReference type="InterPro" id="IPR020568">
    <property type="entry name" value="Ribosomal_Su5_D2-typ_SF"/>
</dbReference>
<dbReference type="Proteomes" id="UP001195483">
    <property type="component" value="Unassembled WGS sequence"/>
</dbReference>
<proteinExistence type="inferred from homology"/>
<keyword evidence="6" id="KW-0346">Stress response</keyword>
<dbReference type="Pfam" id="PF01205">
    <property type="entry name" value="Impact_N"/>
    <property type="match status" value="1"/>
</dbReference>
<evidence type="ECO:0000256" key="6">
    <source>
        <dbReference type="ARBA" id="ARBA00023016"/>
    </source>
</evidence>
<keyword evidence="9" id="KW-1185">Reference proteome</keyword>
<dbReference type="GO" id="GO:0140469">
    <property type="term" value="P:GCN2-mediated signaling"/>
    <property type="evidence" value="ECO:0007669"/>
    <property type="project" value="TreeGrafter"/>
</dbReference>
<dbReference type="InterPro" id="IPR006575">
    <property type="entry name" value="RWD_dom"/>
</dbReference>
<name>A0AAE0VT95_9BIVA</name>
<comment type="caution">
    <text evidence="8">The sequence shown here is derived from an EMBL/GenBank/DDBJ whole genome shotgun (WGS) entry which is preliminary data.</text>
</comment>
<evidence type="ECO:0000256" key="4">
    <source>
        <dbReference type="ARBA" id="ARBA00022491"/>
    </source>
</evidence>
<evidence type="ECO:0000313" key="9">
    <source>
        <dbReference type="Proteomes" id="UP001195483"/>
    </source>
</evidence>
<dbReference type="EMBL" id="JAEAOA010001605">
    <property type="protein sequence ID" value="KAK3589334.1"/>
    <property type="molecule type" value="Genomic_DNA"/>
</dbReference>
<evidence type="ECO:0000256" key="3">
    <source>
        <dbReference type="ARBA" id="ARBA00022490"/>
    </source>
</evidence>
<dbReference type="GO" id="GO:0005737">
    <property type="term" value="C:cytoplasm"/>
    <property type="evidence" value="ECO:0007669"/>
    <property type="project" value="UniProtKB-SubCell"/>
</dbReference>
<reference evidence="8" key="2">
    <citation type="journal article" date="2021" name="Genome Biol. Evol.">
        <title>Developing a high-quality reference genome for a parasitic bivalve with doubly uniparental inheritance (Bivalvia: Unionida).</title>
        <authorList>
            <person name="Smith C.H."/>
        </authorList>
    </citation>
    <scope>NUCLEOTIDE SEQUENCE</scope>
    <source>
        <strain evidence="8">CHS0354</strain>
        <tissue evidence="8">Mantle</tissue>
    </source>
</reference>
<evidence type="ECO:0000313" key="8">
    <source>
        <dbReference type="EMBL" id="KAK3589334.1"/>
    </source>
</evidence>
<dbReference type="PANTHER" id="PTHR16301:SF25">
    <property type="entry name" value="PROTEIN IMPACT"/>
    <property type="match status" value="1"/>
</dbReference>
<protein>
    <recommendedName>
        <fullName evidence="7">RWD domain-containing protein</fullName>
    </recommendedName>
</protein>
<evidence type="ECO:0000259" key="7">
    <source>
        <dbReference type="PROSITE" id="PS50908"/>
    </source>
</evidence>
<dbReference type="PANTHER" id="PTHR16301">
    <property type="entry name" value="IMPACT-RELATED"/>
    <property type="match status" value="1"/>
</dbReference>
<comment type="subcellular location">
    <subcellularLocation>
        <location evidence="1">Cytoplasm</location>
    </subcellularLocation>
</comment>
<dbReference type="CDD" id="cd23821">
    <property type="entry name" value="RWD_IMPACT"/>
    <property type="match status" value="1"/>
</dbReference>
<keyword evidence="3" id="KW-0963">Cytoplasm</keyword>
<dbReference type="Gene3D" id="3.10.110.10">
    <property type="entry name" value="Ubiquitin Conjugating Enzyme"/>
    <property type="match status" value="1"/>
</dbReference>
<keyword evidence="5" id="KW-0810">Translation regulation</keyword>
<dbReference type="InterPro" id="IPR023582">
    <property type="entry name" value="Impact"/>
</dbReference>
<evidence type="ECO:0000256" key="2">
    <source>
        <dbReference type="ARBA" id="ARBA00007665"/>
    </source>
</evidence>
<dbReference type="SUPFAM" id="SSF54495">
    <property type="entry name" value="UBC-like"/>
    <property type="match status" value="1"/>
</dbReference>
<evidence type="ECO:0000256" key="1">
    <source>
        <dbReference type="ARBA" id="ARBA00004496"/>
    </source>
</evidence>
<dbReference type="Pfam" id="PF05773">
    <property type="entry name" value="RWD"/>
    <property type="match status" value="1"/>
</dbReference>
<dbReference type="InterPro" id="IPR016135">
    <property type="entry name" value="UBQ-conjugating_enzyme/RWD"/>
</dbReference>
<gene>
    <name evidence="8" type="ORF">CHS0354_026991</name>
</gene>
<keyword evidence="4" id="KW-0678">Repressor</keyword>
<evidence type="ECO:0000256" key="5">
    <source>
        <dbReference type="ARBA" id="ARBA00022845"/>
    </source>
</evidence>
<reference evidence="8" key="3">
    <citation type="submission" date="2023-05" db="EMBL/GenBank/DDBJ databases">
        <authorList>
            <person name="Smith C.H."/>
        </authorList>
    </citation>
    <scope>NUCLEOTIDE SEQUENCE</scope>
    <source>
        <strain evidence="8">CHS0354</strain>
        <tissue evidence="8">Mantle</tissue>
    </source>
</reference>
<dbReference type="SMART" id="SM00591">
    <property type="entry name" value="RWD"/>
    <property type="match status" value="1"/>
</dbReference>
<comment type="similarity">
    <text evidence="2">Belongs to the IMPACT family.</text>
</comment>
<sequence length="343" mass="39394">MKFYSWLYFIMEVDNENLIRQADEVEALSAIYGGEWCVVDAANRVYCINIADKQDKPRWSLCLQVHMPLEYPSHSPPEYQLNAPWLKGAERKNVEGALADIFCENIGESIIYLWVERIRGFLQDKTDEHTHDQAKSRPGRVITQTVEVEEEDYFDVSCLEQMGTSIHSASSDEDWECPSITSSEPITDRRSTFQAHLASVFHKKQVEMVIEKLYENKKIANATHNILAYRIYQAGPDSKSPVLIHGCDDDGETHAGSRMLHLLQILDARNVMVVVSRWFGGILLGSDRFKHISNCTRSILEQCGYLKEKSGNIQKNRTVSCLEWKYSKEQNCELFGVEIFKRT</sequence>
<dbReference type="PROSITE" id="PS50908">
    <property type="entry name" value="RWD"/>
    <property type="match status" value="1"/>
</dbReference>
<dbReference type="InterPro" id="IPR001498">
    <property type="entry name" value="Impact_N"/>
</dbReference>
<reference evidence="8" key="1">
    <citation type="journal article" date="2021" name="Genome Biol. Evol.">
        <title>A High-Quality Reference Genome for a Parasitic Bivalve with Doubly Uniparental Inheritance (Bivalvia: Unionida).</title>
        <authorList>
            <person name="Smith C.H."/>
        </authorList>
    </citation>
    <scope>NUCLEOTIDE SEQUENCE</scope>
    <source>
        <strain evidence="8">CHS0354</strain>
    </source>
</reference>
<dbReference type="AlphaFoldDB" id="A0AAE0VT95"/>
<feature type="domain" description="RWD" evidence="7">
    <location>
        <begin position="23"/>
        <end position="125"/>
    </location>
</feature>